<reference evidence="4" key="1">
    <citation type="submission" date="2018-03" db="EMBL/GenBank/DDBJ databases">
        <title>Cross-interface Injection: A General Nanoliter Liquid Handling Method Applied to Single Cells Genome Amplification Automated Nanoliter Liquid Handling Applied to Single Cell Multiple Displacement Amplification.</title>
        <authorList>
            <person name="Yun J."/>
            <person name="Xu P."/>
            <person name="Xu J."/>
            <person name="Dai X."/>
            <person name="Wang Y."/>
            <person name="Zheng X."/>
            <person name="Cao C."/>
            <person name="Yi Q."/>
            <person name="Zhu Y."/>
            <person name="Wang L."/>
            <person name="Dong Z."/>
            <person name="Huang Y."/>
            <person name="Huang L."/>
            <person name="Du W."/>
        </authorList>
    </citation>
    <scope>NUCLEOTIDE SEQUENCE [LARGE SCALE GENOMIC DNA]</scope>
    <source>
        <strain evidence="4">Z-D3-2</strain>
    </source>
</reference>
<comment type="caution">
    <text evidence="4">The sequence shown here is derived from an EMBL/GenBank/DDBJ whole genome shotgun (WGS) entry which is preliminary data.</text>
</comment>
<keyword evidence="1" id="KW-0812">Transmembrane</keyword>
<gene>
    <name evidence="4" type="ORF">C9940_00225</name>
</gene>
<dbReference type="Pfam" id="PF04773">
    <property type="entry name" value="FecR"/>
    <property type="match status" value="1"/>
</dbReference>
<keyword evidence="1" id="KW-1133">Transmembrane helix</keyword>
<evidence type="ECO:0000313" key="4">
    <source>
        <dbReference type="EMBL" id="PTB86983.1"/>
    </source>
</evidence>
<evidence type="ECO:0000259" key="2">
    <source>
        <dbReference type="Pfam" id="PF04773"/>
    </source>
</evidence>
<name>A0A2T4CZI8_9GAMM</name>
<accession>A0A2T4CZI8</accession>
<dbReference type="PANTHER" id="PTHR30273">
    <property type="entry name" value="PERIPLASMIC SIGNAL SENSOR AND SIGMA FACTOR ACTIVATOR FECR-RELATED"/>
    <property type="match status" value="1"/>
</dbReference>
<dbReference type="InterPro" id="IPR032623">
    <property type="entry name" value="FecR_N"/>
</dbReference>
<evidence type="ECO:0000259" key="3">
    <source>
        <dbReference type="Pfam" id="PF16220"/>
    </source>
</evidence>
<dbReference type="PIRSF" id="PIRSF018266">
    <property type="entry name" value="FecR"/>
    <property type="match status" value="1"/>
</dbReference>
<protein>
    <recommendedName>
        <fullName evidence="5">Iron dicitrate transport regulator FecR</fullName>
    </recommendedName>
</protein>
<feature type="domain" description="FecR protein" evidence="2">
    <location>
        <begin position="114"/>
        <end position="207"/>
    </location>
</feature>
<dbReference type="InterPro" id="IPR006860">
    <property type="entry name" value="FecR"/>
</dbReference>
<proteinExistence type="predicted"/>
<sequence length="325" mass="36955">MAALKINEDIAVQAVEWYFSLKESPQDAELQRSWKAWIDSDQTHYQAWLKIEQFNQELGSLANPISKTLTHKSVTLENKNRRQLLRSILAIAFVGAGGGIALQRHQLFPVMAADYRTGKGETRQINLNDGTRIELNAESAINVSFSINERSLYLLTGDVLIETARGEAARPLVVYAAWARFQPLGTRFYIRSREQDGLLAVYEGAVNLWQTDQLHFSPLRIESGQKLVFDQNGLSELMVAESSDLAWQQNILVVDAMFLSDFVKELGYHHHGWIHCDNSVSQMRVSGTYPLDDIDRVLRALTTSLPIELVYRTRYWITLKAKSKN</sequence>
<keyword evidence="1" id="KW-0472">Membrane</keyword>
<dbReference type="Gene3D" id="2.60.120.1440">
    <property type="match status" value="1"/>
</dbReference>
<feature type="transmembrane region" description="Helical" evidence="1">
    <location>
        <begin position="84"/>
        <end position="102"/>
    </location>
</feature>
<evidence type="ECO:0000256" key="1">
    <source>
        <dbReference type="SAM" id="Phobius"/>
    </source>
</evidence>
<dbReference type="Pfam" id="PF16220">
    <property type="entry name" value="DUF4880"/>
    <property type="match status" value="1"/>
</dbReference>
<dbReference type="AlphaFoldDB" id="A0A2T4CZI8"/>
<evidence type="ECO:0008006" key="5">
    <source>
        <dbReference type="Google" id="ProtNLM"/>
    </source>
</evidence>
<feature type="domain" description="FecR N-terminal" evidence="3">
    <location>
        <begin position="13"/>
        <end position="53"/>
    </location>
</feature>
<dbReference type="PANTHER" id="PTHR30273:SF2">
    <property type="entry name" value="PROTEIN FECR"/>
    <property type="match status" value="1"/>
</dbReference>
<dbReference type="GO" id="GO:0016989">
    <property type="term" value="F:sigma factor antagonist activity"/>
    <property type="evidence" value="ECO:0007669"/>
    <property type="project" value="TreeGrafter"/>
</dbReference>
<dbReference type="EMBL" id="PYVN01000001">
    <property type="protein sequence ID" value="PTB86983.1"/>
    <property type="molecule type" value="Genomic_DNA"/>
</dbReference>
<dbReference type="InterPro" id="IPR012373">
    <property type="entry name" value="Ferrdict_sens_TM"/>
</dbReference>
<organism evidence="4">
    <name type="scientific">Pseudidiomarina aestuarii</name>
    <dbReference type="NCBI Taxonomy" id="624146"/>
    <lineage>
        <taxon>Bacteria</taxon>
        <taxon>Pseudomonadati</taxon>
        <taxon>Pseudomonadota</taxon>
        <taxon>Gammaproteobacteria</taxon>
        <taxon>Alteromonadales</taxon>
        <taxon>Idiomarinaceae</taxon>
        <taxon>Pseudidiomarina</taxon>
    </lineage>
</organism>